<sequence length="178" mass="19861">MSKVVLFTATSLDGFIAKPDGNLDWLNSFPNPENGDYGYEELLANIQTIIMGRKTYDEVMGFGIEWPYVGYTTYVVTNNVNFKTNSPDTFIFTGNIKDLVVEISTKSDKDIWLVGGGQLTTSFINSGLIDRMALSIIPKLIGEGIPLFAPKPAETEWKLVKIQQFDTGLVNLIYDKMD</sequence>
<dbReference type="Pfam" id="PF01872">
    <property type="entry name" value="RibD_C"/>
    <property type="match status" value="1"/>
</dbReference>
<feature type="domain" description="Bacterial bifunctional deaminase-reductase C-terminal" evidence="1">
    <location>
        <begin position="3"/>
        <end position="170"/>
    </location>
</feature>
<dbReference type="PANTHER" id="PTHR38011:SF11">
    <property type="entry name" value="2,5-DIAMINO-6-RIBOSYLAMINO-4(3H)-PYRIMIDINONE 5'-PHOSPHATE REDUCTASE"/>
    <property type="match status" value="1"/>
</dbReference>
<dbReference type="OrthoDB" id="195113at2"/>
<dbReference type="InterPro" id="IPR002734">
    <property type="entry name" value="RibDG_C"/>
</dbReference>
<gene>
    <name evidence="2" type="ORF">C3K47_10590</name>
</gene>
<proteinExistence type="predicted"/>
<dbReference type="RefSeq" id="WP_103789116.1">
    <property type="nucleotide sequence ID" value="NZ_PQVF01000007.1"/>
</dbReference>
<dbReference type="SUPFAM" id="SSF53597">
    <property type="entry name" value="Dihydrofolate reductase-like"/>
    <property type="match status" value="1"/>
</dbReference>
<dbReference type="AlphaFoldDB" id="A0A2S5A0T1"/>
<evidence type="ECO:0000313" key="3">
    <source>
        <dbReference type="Proteomes" id="UP000236893"/>
    </source>
</evidence>
<comment type="caution">
    <text evidence="2">The sequence shown here is derived from an EMBL/GenBank/DDBJ whole genome shotgun (WGS) entry which is preliminary data.</text>
</comment>
<dbReference type="InterPro" id="IPR050765">
    <property type="entry name" value="Riboflavin_Biosynth_HTPR"/>
</dbReference>
<reference evidence="2 3" key="1">
    <citation type="submission" date="2018-01" db="EMBL/GenBank/DDBJ databases">
        <authorList>
            <person name="Gaut B.S."/>
            <person name="Morton B.R."/>
            <person name="Clegg M.T."/>
            <person name="Duvall M.R."/>
        </authorList>
    </citation>
    <scope>NUCLEOTIDE SEQUENCE [LARGE SCALE GENOMIC DNA]</scope>
    <source>
        <strain evidence="2 3">HR-AV</strain>
    </source>
</reference>
<dbReference type="GO" id="GO:0009231">
    <property type="term" value="P:riboflavin biosynthetic process"/>
    <property type="evidence" value="ECO:0007669"/>
    <property type="project" value="InterPro"/>
</dbReference>
<dbReference type="InterPro" id="IPR024072">
    <property type="entry name" value="DHFR-like_dom_sf"/>
</dbReference>
<dbReference type="Proteomes" id="UP000236893">
    <property type="component" value="Unassembled WGS sequence"/>
</dbReference>
<organism evidence="2 3">
    <name type="scientific">Solitalea longa</name>
    <dbReference type="NCBI Taxonomy" id="2079460"/>
    <lineage>
        <taxon>Bacteria</taxon>
        <taxon>Pseudomonadati</taxon>
        <taxon>Bacteroidota</taxon>
        <taxon>Sphingobacteriia</taxon>
        <taxon>Sphingobacteriales</taxon>
        <taxon>Sphingobacteriaceae</taxon>
        <taxon>Solitalea</taxon>
    </lineage>
</organism>
<dbReference type="PANTHER" id="PTHR38011">
    <property type="entry name" value="DIHYDROFOLATE REDUCTASE FAMILY PROTEIN (AFU_ORTHOLOGUE AFUA_8G06820)"/>
    <property type="match status" value="1"/>
</dbReference>
<dbReference type="EMBL" id="PQVF01000007">
    <property type="protein sequence ID" value="POY36198.1"/>
    <property type="molecule type" value="Genomic_DNA"/>
</dbReference>
<dbReference type="Gene3D" id="3.40.430.10">
    <property type="entry name" value="Dihydrofolate Reductase, subunit A"/>
    <property type="match status" value="1"/>
</dbReference>
<keyword evidence="3" id="KW-1185">Reference proteome</keyword>
<dbReference type="GO" id="GO:0008703">
    <property type="term" value="F:5-amino-6-(5-phosphoribosylamino)uracil reductase activity"/>
    <property type="evidence" value="ECO:0007669"/>
    <property type="project" value="InterPro"/>
</dbReference>
<evidence type="ECO:0000313" key="2">
    <source>
        <dbReference type="EMBL" id="POY36198.1"/>
    </source>
</evidence>
<evidence type="ECO:0000259" key="1">
    <source>
        <dbReference type="Pfam" id="PF01872"/>
    </source>
</evidence>
<protein>
    <submittedName>
        <fullName evidence="2">Dihydrofolate reductase</fullName>
    </submittedName>
</protein>
<accession>A0A2S5A0T1</accession>
<name>A0A2S5A0T1_9SPHI</name>